<proteinExistence type="predicted"/>
<evidence type="ECO:0000256" key="2">
    <source>
        <dbReference type="ARBA" id="ARBA00022448"/>
    </source>
</evidence>
<dbReference type="Pfam" id="PF00664">
    <property type="entry name" value="ABC_membrane"/>
    <property type="match status" value="1"/>
</dbReference>
<keyword evidence="4" id="KW-0812">Transmembrane</keyword>
<organism evidence="10 11">
    <name type="scientific">Clostridium botulinum</name>
    <dbReference type="NCBI Taxonomy" id="1491"/>
    <lineage>
        <taxon>Bacteria</taxon>
        <taxon>Bacillati</taxon>
        <taxon>Bacillota</taxon>
        <taxon>Clostridia</taxon>
        <taxon>Eubacteriales</taxon>
        <taxon>Clostridiaceae</taxon>
        <taxon>Clostridium</taxon>
    </lineage>
</organism>
<dbReference type="InterPro" id="IPR017871">
    <property type="entry name" value="ABC_transporter-like_CS"/>
</dbReference>
<dbReference type="FunFam" id="3.40.50.300:FF:000299">
    <property type="entry name" value="ABC transporter ATP-binding protein/permease"/>
    <property type="match status" value="1"/>
</dbReference>
<evidence type="ECO:0000256" key="9">
    <source>
        <dbReference type="ARBA" id="ARBA00023136"/>
    </source>
</evidence>
<evidence type="ECO:0000313" key="10">
    <source>
        <dbReference type="EMBL" id="NFF03355.1"/>
    </source>
</evidence>
<keyword evidence="5" id="KW-0547">Nucleotide-binding</keyword>
<keyword evidence="9" id="KW-0472">Membrane</keyword>
<keyword evidence="7 10" id="KW-0067">ATP-binding</keyword>
<keyword evidence="6" id="KW-0788">Thiol protease</keyword>
<evidence type="ECO:0000256" key="8">
    <source>
        <dbReference type="ARBA" id="ARBA00022989"/>
    </source>
</evidence>
<comment type="caution">
    <text evidence="10">The sequence shown here is derived from an EMBL/GenBank/DDBJ whole genome shotgun (WGS) entry which is preliminary data.</text>
</comment>
<evidence type="ECO:0000256" key="3">
    <source>
        <dbReference type="ARBA" id="ARBA00022475"/>
    </source>
</evidence>
<dbReference type="PANTHER" id="PTHR43394:SF1">
    <property type="entry name" value="ATP-BINDING CASSETTE SUB-FAMILY B MEMBER 10, MITOCHONDRIAL"/>
    <property type="match status" value="1"/>
</dbReference>
<keyword evidence="3" id="KW-1003">Cell membrane</keyword>
<dbReference type="GO" id="GO:0005886">
    <property type="term" value="C:plasma membrane"/>
    <property type="evidence" value="ECO:0007669"/>
    <property type="project" value="UniProtKB-SubCell"/>
</dbReference>
<keyword evidence="6" id="KW-0645">Protease</keyword>
<evidence type="ECO:0000256" key="6">
    <source>
        <dbReference type="ARBA" id="ARBA00022807"/>
    </source>
</evidence>
<dbReference type="GO" id="GO:0008234">
    <property type="term" value="F:cysteine-type peptidase activity"/>
    <property type="evidence" value="ECO:0007669"/>
    <property type="project" value="UniProtKB-KW"/>
</dbReference>
<dbReference type="PROSITE" id="PS50929">
    <property type="entry name" value="ABC_TM1F"/>
    <property type="match status" value="1"/>
</dbReference>
<evidence type="ECO:0000313" key="11">
    <source>
        <dbReference type="Proteomes" id="UP000472521"/>
    </source>
</evidence>
<dbReference type="GO" id="GO:0015421">
    <property type="term" value="F:ABC-type oligopeptide transporter activity"/>
    <property type="evidence" value="ECO:0007669"/>
    <property type="project" value="TreeGrafter"/>
</dbReference>
<protein>
    <submittedName>
        <fullName evidence="10">ABC transporter ATP-binding protein</fullName>
    </submittedName>
</protein>
<dbReference type="Gene3D" id="1.20.1560.10">
    <property type="entry name" value="ABC transporter type 1, transmembrane domain"/>
    <property type="match status" value="1"/>
</dbReference>
<comment type="subcellular location">
    <subcellularLocation>
        <location evidence="1">Cell membrane</location>
        <topology evidence="1">Multi-pass membrane protein</topology>
    </subcellularLocation>
</comment>
<evidence type="ECO:0000256" key="5">
    <source>
        <dbReference type="ARBA" id="ARBA00022741"/>
    </source>
</evidence>
<evidence type="ECO:0000256" key="7">
    <source>
        <dbReference type="ARBA" id="ARBA00022840"/>
    </source>
</evidence>
<gene>
    <name evidence="10" type="ORF">FCV25_16690</name>
</gene>
<dbReference type="AlphaFoldDB" id="A0A6B4UAI7"/>
<dbReference type="SMART" id="SM00382">
    <property type="entry name" value="AAA"/>
    <property type="match status" value="1"/>
</dbReference>
<evidence type="ECO:0000256" key="1">
    <source>
        <dbReference type="ARBA" id="ARBA00004651"/>
    </source>
</evidence>
<keyword evidence="2" id="KW-0813">Transport</keyword>
<accession>A0A6B4UAI7</accession>
<dbReference type="GO" id="GO:0005524">
    <property type="term" value="F:ATP binding"/>
    <property type="evidence" value="ECO:0007669"/>
    <property type="project" value="UniProtKB-KW"/>
</dbReference>
<dbReference type="PROSITE" id="PS00211">
    <property type="entry name" value="ABC_TRANSPORTER_1"/>
    <property type="match status" value="1"/>
</dbReference>
<dbReference type="Gene3D" id="3.40.50.300">
    <property type="entry name" value="P-loop containing nucleotide triphosphate hydrolases"/>
    <property type="match status" value="1"/>
</dbReference>
<dbReference type="InterPro" id="IPR036640">
    <property type="entry name" value="ABC1_TM_sf"/>
</dbReference>
<dbReference type="InterPro" id="IPR003593">
    <property type="entry name" value="AAA+_ATPase"/>
</dbReference>
<evidence type="ECO:0000256" key="4">
    <source>
        <dbReference type="ARBA" id="ARBA00022692"/>
    </source>
</evidence>
<dbReference type="GO" id="GO:0016887">
    <property type="term" value="F:ATP hydrolysis activity"/>
    <property type="evidence" value="ECO:0007669"/>
    <property type="project" value="InterPro"/>
</dbReference>
<dbReference type="InterPro" id="IPR039421">
    <property type="entry name" value="Type_1_exporter"/>
</dbReference>
<dbReference type="CDD" id="cd07346">
    <property type="entry name" value="ABC_6TM_exporters"/>
    <property type="match status" value="1"/>
</dbReference>
<reference evidence="10 11" key="1">
    <citation type="submission" date="2019-04" db="EMBL/GenBank/DDBJ databases">
        <title>Genome sequencing of Clostridium botulinum Groups I-IV and Clostridium butyricum.</title>
        <authorList>
            <person name="Brunt J."/>
            <person name="Van Vliet A.H.M."/>
            <person name="Stringer S.C."/>
            <person name="Carter A.T."/>
            <person name="Peck M.W."/>
        </authorList>
    </citation>
    <scope>NUCLEOTIDE SEQUENCE [LARGE SCALE GENOMIC DNA]</scope>
    <source>
        <strain evidence="10 11">IFR 18/054</strain>
    </source>
</reference>
<keyword evidence="8" id="KW-1133">Transmembrane helix</keyword>
<dbReference type="InterPro" id="IPR027417">
    <property type="entry name" value="P-loop_NTPase"/>
</dbReference>
<dbReference type="InterPro" id="IPR003439">
    <property type="entry name" value="ABC_transporter-like_ATP-bd"/>
</dbReference>
<keyword evidence="6" id="KW-0378">Hydrolase</keyword>
<dbReference type="PROSITE" id="PS50893">
    <property type="entry name" value="ABC_TRANSPORTER_2"/>
    <property type="match status" value="1"/>
</dbReference>
<dbReference type="SUPFAM" id="SSF52540">
    <property type="entry name" value="P-loop containing nucleoside triphosphate hydrolases"/>
    <property type="match status" value="1"/>
</dbReference>
<dbReference type="SUPFAM" id="SSF90123">
    <property type="entry name" value="ABC transporter transmembrane region"/>
    <property type="match status" value="1"/>
</dbReference>
<dbReference type="EMBL" id="SWND01000012">
    <property type="protein sequence ID" value="NFF03355.1"/>
    <property type="molecule type" value="Genomic_DNA"/>
</dbReference>
<name>A0A6B4UAI7_CLOBO</name>
<dbReference type="Proteomes" id="UP000472521">
    <property type="component" value="Unassembled WGS sequence"/>
</dbReference>
<dbReference type="PANTHER" id="PTHR43394">
    <property type="entry name" value="ATP-DEPENDENT PERMEASE MDL1, MITOCHONDRIAL"/>
    <property type="match status" value="1"/>
</dbReference>
<dbReference type="InterPro" id="IPR011527">
    <property type="entry name" value="ABC1_TM_dom"/>
</dbReference>
<dbReference type="Pfam" id="PF00005">
    <property type="entry name" value="ABC_tran"/>
    <property type="match status" value="1"/>
</dbReference>
<sequence length="598" mass="68518">MLYCYLKDSWKKKHDLFRNTKDEKVYFISKEDKKILKRVIKLFKPYFKKIICVLACMLISVGISFTIPLISMALMDYGLLNNNLSNVIKYSLEIFFITITGQAIELLEVKYEAYLSTMVPYELTLKTFKKTMVLKLSDLNKINNTQLMGNISMDVKNICSLLNRESLYVIMQIFNIIGGILGLLMISWKLTIVVISIVPLRYLTIEILSKKRKKNYEKYMINAEEYWSWYGDTLNGVKEIKLLGIGRVKIGEFIKKQRALIINNTKFFYQDKINYCLESITLAFITNILYILGACLTFSGNLSIGGLLAFITYSVKVTSPISTIAGIKYNYINIIPSAKRFFEFMDMESDETLGNLKLERDLQIRNICFKSIYFSYNEDRWNLSNINFNIKSGEKVAIVGMNGAGKSTLFNLLLRLYEPNKGEISINGININDIKLSNYRSLFSIVSQDFYLFNKTIKENIGFKSNIKESNIHNAIARSGAGEFIEKLDEKINTKVGSNGVRLSGGERQKLALARALVSNSKIILFDEGTSNVDIESENKINEVLINELKEEIVLIISHKPKILKYVDKILVLENGVIQDIGNYDELYKKGVLLQYVK</sequence>